<dbReference type="EMBL" id="UYWX01000200">
    <property type="protein sequence ID" value="VDM17565.1"/>
    <property type="molecule type" value="Genomic_DNA"/>
</dbReference>
<evidence type="ECO:0000256" key="1">
    <source>
        <dbReference type="SAM" id="MobiDB-lite"/>
    </source>
</evidence>
<gene>
    <name evidence="2" type="ORF">TTAC_LOCUS1163</name>
</gene>
<feature type="region of interest" description="Disordered" evidence="1">
    <location>
        <begin position="162"/>
        <end position="189"/>
    </location>
</feature>
<sequence length="398" mass="44124">MGDVKLANTDAELRKKLAELEKELIEGSLLIPYSTTAVFYPELVDLAKNVAAALNFVSHPSSASESCTKDSNHSFEAALSLSQTGDITEKGYQKKKAKILEQFHVHYYEIAKLGRQSIRALCDWGNLFEFLKNISYYHSIEPAKCMLYHTLDTRDSGFVHSSIPHLSPSGSRPDSPVADSATPALLRRSSHHRYARDEVRYRSEIREEAVKEALQKEPLICLESLRPSKRRQQNTCVPEPGPSHARSESESEASLDTSSQQCPQTSNLLPQQQQHQFLENADVFHKMSDPTPVTKLSNLRITDGTTPAITPSTTAISASAAHLLPPTAVLRAQQHQHSFTGVENILPLGLRLEELLGWYEFWFLEESMGSSSATFNAAAEISGLPKTFYLLSSGVSVL</sequence>
<evidence type="ECO:0000313" key="3">
    <source>
        <dbReference type="Proteomes" id="UP000274429"/>
    </source>
</evidence>
<feature type="compositionally biased region" description="Polar residues" evidence="1">
    <location>
        <begin position="254"/>
        <end position="271"/>
    </location>
</feature>
<keyword evidence="3" id="KW-1185">Reference proteome</keyword>
<reference evidence="4" key="1">
    <citation type="submission" date="2017-02" db="UniProtKB">
        <authorList>
            <consortium name="WormBaseParasite"/>
        </authorList>
    </citation>
    <scope>IDENTIFICATION</scope>
</reference>
<organism evidence="4">
    <name type="scientific">Hydatigena taeniaeformis</name>
    <name type="common">Feline tapeworm</name>
    <name type="synonym">Taenia taeniaeformis</name>
    <dbReference type="NCBI Taxonomy" id="6205"/>
    <lineage>
        <taxon>Eukaryota</taxon>
        <taxon>Metazoa</taxon>
        <taxon>Spiralia</taxon>
        <taxon>Lophotrochozoa</taxon>
        <taxon>Platyhelminthes</taxon>
        <taxon>Cestoda</taxon>
        <taxon>Eucestoda</taxon>
        <taxon>Cyclophyllidea</taxon>
        <taxon>Taeniidae</taxon>
        <taxon>Hydatigera</taxon>
    </lineage>
</organism>
<dbReference type="OrthoDB" id="263283at2759"/>
<name>A0A0R3WKC5_HYDTA</name>
<dbReference type="Proteomes" id="UP000274429">
    <property type="component" value="Unassembled WGS sequence"/>
</dbReference>
<dbReference type="WBParaSite" id="TTAC_0000116201-mRNA-1">
    <property type="protein sequence ID" value="TTAC_0000116201-mRNA-1"/>
    <property type="gene ID" value="TTAC_0000116201"/>
</dbReference>
<evidence type="ECO:0000313" key="2">
    <source>
        <dbReference type="EMBL" id="VDM17565.1"/>
    </source>
</evidence>
<protein>
    <submittedName>
        <fullName evidence="4">DMAP-interaction domain-containing protein</fullName>
    </submittedName>
</protein>
<evidence type="ECO:0000313" key="4">
    <source>
        <dbReference type="WBParaSite" id="TTAC_0000116201-mRNA-1"/>
    </source>
</evidence>
<accession>A0A0R3WKC5</accession>
<reference evidence="2 3" key="2">
    <citation type="submission" date="2018-11" db="EMBL/GenBank/DDBJ databases">
        <authorList>
            <consortium name="Pathogen Informatics"/>
        </authorList>
    </citation>
    <scope>NUCLEOTIDE SEQUENCE [LARGE SCALE GENOMIC DNA]</scope>
</reference>
<dbReference type="AlphaFoldDB" id="A0A0R3WKC5"/>
<proteinExistence type="predicted"/>
<feature type="region of interest" description="Disordered" evidence="1">
    <location>
        <begin position="230"/>
        <end position="271"/>
    </location>
</feature>
<dbReference type="STRING" id="6205.A0A0R3WKC5"/>